<dbReference type="EMBL" id="MDYO01000016">
    <property type="protein sequence ID" value="OQD96400.1"/>
    <property type="molecule type" value="Genomic_DNA"/>
</dbReference>
<accession>A0A1V6R4K0</accession>
<protein>
    <submittedName>
        <fullName evidence="1">Uncharacterized protein</fullName>
    </submittedName>
</protein>
<proteinExistence type="predicted"/>
<dbReference type="AlphaFoldDB" id="A0A1V6R4K0"/>
<dbReference type="Proteomes" id="UP000191612">
    <property type="component" value="Unassembled WGS sequence"/>
</dbReference>
<comment type="caution">
    <text evidence="1">The sequence shown here is derived from an EMBL/GenBank/DDBJ whole genome shotgun (WGS) entry which is preliminary data.</text>
</comment>
<reference evidence="2" key="1">
    <citation type="journal article" date="2017" name="Nat. Microbiol.">
        <title>Global analysis of biosynthetic gene clusters reveals vast potential of secondary metabolite production in Penicillium species.</title>
        <authorList>
            <person name="Nielsen J.C."/>
            <person name="Grijseels S."/>
            <person name="Prigent S."/>
            <person name="Ji B."/>
            <person name="Dainat J."/>
            <person name="Nielsen K.F."/>
            <person name="Frisvad J.C."/>
            <person name="Workman M."/>
            <person name="Nielsen J."/>
        </authorList>
    </citation>
    <scope>NUCLEOTIDE SEQUENCE [LARGE SCALE GENOMIC DNA]</scope>
    <source>
        <strain evidence="2">IBT 29525</strain>
    </source>
</reference>
<gene>
    <name evidence="1" type="ORF">PENSOL_c016G06816</name>
</gene>
<dbReference type="STRING" id="60172.A0A1V6R4K0"/>
<sequence length="282" mass="32153">MGQSSVFVIRTEYLEGFDDETWSNISSQLSEDPDNEAADWVTVVLPEEMEFTHSDEDILRYALHHIQTRRAIVSEVALHNMGVACISIPIPTSSADTATILIRAETDGNQWLDGSAGPSSRPLTIERPSKFQPSVYKGTTGQYFAEPAGDRSDYYWVTVWFHKDIDHRGIPDSTIMMSAQRKIENGDFTIEDQAMHGIGKKCLSIPIKRDPDTPMPKSHIYDPTHPDLLLARNLMDYWNDQIEARKVTLDQRMIFVDTRRKKVRLADMLDVGEVLMDPWRIL</sequence>
<evidence type="ECO:0000313" key="2">
    <source>
        <dbReference type="Proteomes" id="UP000191612"/>
    </source>
</evidence>
<name>A0A1V6R4K0_9EURO</name>
<keyword evidence="2" id="KW-1185">Reference proteome</keyword>
<evidence type="ECO:0000313" key="1">
    <source>
        <dbReference type="EMBL" id="OQD96400.1"/>
    </source>
</evidence>
<organism evidence="1 2">
    <name type="scientific">Penicillium solitum</name>
    <dbReference type="NCBI Taxonomy" id="60172"/>
    <lineage>
        <taxon>Eukaryota</taxon>
        <taxon>Fungi</taxon>
        <taxon>Dikarya</taxon>
        <taxon>Ascomycota</taxon>
        <taxon>Pezizomycotina</taxon>
        <taxon>Eurotiomycetes</taxon>
        <taxon>Eurotiomycetidae</taxon>
        <taxon>Eurotiales</taxon>
        <taxon>Aspergillaceae</taxon>
        <taxon>Penicillium</taxon>
    </lineage>
</organism>